<proteinExistence type="predicted"/>
<dbReference type="Proteomes" id="UP000886998">
    <property type="component" value="Unassembled WGS sequence"/>
</dbReference>
<keyword evidence="2" id="KW-1185">Reference proteome</keyword>
<name>A0A8X7C9Q7_9ARAC</name>
<sequence length="134" mass="15848">MYRYMFSTYKKYKVLRDVPYIQECIDSISNYHKTITIPFLVRVFANCVSKVAFVEGILNVENAESMALIFTNIIREKAERYLKSGDPEWKYKAMQQAWQEFSVRFQLISEKYIVLATLIFGEAWKEHDFSPAGY</sequence>
<reference evidence="1" key="1">
    <citation type="submission" date="2020-08" db="EMBL/GenBank/DDBJ databases">
        <title>Multicomponent nature underlies the extraordinary mechanical properties of spider dragline silk.</title>
        <authorList>
            <person name="Kono N."/>
            <person name="Nakamura H."/>
            <person name="Mori M."/>
            <person name="Yoshida Y."/>
            <person name="Ohtoshi R."/>
            <person name="Malay A.D."/>
            <person name="Moran D.A.P."/>
            <person name="Tomita M."/>
            <person name="Numata K."/>
            <person name="Arakawa K."/>
        </authorList>
    </citation>
    <scope>NUCLEOTIDE SEQUENCE</scope>
</reference>
<accession>A0A8X7C9Q7</accession>
<evidence type="ECO:0000313" key="2">
    <source>
        <dbReference type="Proteomes" id="UP000886998"/>
    </source>
</evidence>
<gene>
    <name evidence="1" type="ORF">TNIN_409571</name>
</gene>
<dbReference type="EMBL" id="BMAV01011344">
    <property type="protein sequence ID" value="GFY57124.1"/>
    <property type="molecule type" value="Genomic_DNA"/>
</dbReference>
<comment type="caution">
    <text evidence="1">The sequence shown here is derived from an EMBL/GenBank/DDBJ whole genome shotgun (WGS) entry which is preliminary data.</text>
</comment>
<evidence type="ECO:0000313" key="1">
    <source>
        <dbReference type="EMBL" id="GFY57124.1"/>
    </source>
</evidence>
<dbReference type="OrthoDB" id="6445158at2759"/>
<protein>
    <submittedName>
        <fullName evidence="1">Uncharacterized protein</fullName>
    </submittedName>
</protein>
<organism evidence="1 2">
    <name type="scientific">Trichonephila inaurata madagascariensis</name>
    <dbReference type="NCBI Taxonomy" id="2747483"/>
    <lineage>
        <taxon>Eukaryota</taxon>
        <taxon>Metazoa</taxon>
        <taxon>Ecdysozoa</taxon>
        <taxon>Arthropoda</taxon>
        <taxon>Chelicerata</taxon>
        <taxon>Arachnida</taxon>
        <taxon>Araneae</taxon>
        <taxon>Araneomorphae</taxon>
        <taxon>Entelegynae</taxon>
        <taxon>Araneoidea</taxon>
        <taxon>Nephilidae</taxon>
        <taxon>Trichonephila</taxon>
        <taxon>Trichonephila inaurata</taxon>
    </lineage>
</organism>
<dbReference type="AlphaFoldDB" id="A0A8X7C9Q7"/>